<feature type="non-terminal residue" evidence="10">
    <location>
        <position position="280"/>
    </location>
</feature>
<evidence type="ECO:0000256" key="2">
    <source>
        <dbReference type="ARBA" id="ARBA00022527"/>
    </source>
</evidence>
<sequence>SFIRSSTTFKEKIELPVCWRFRQRVWPSIVFDKLEVRRHTGLFWGRRREKECALIDDGRLLIYSTFDRGLSISLPELSFLRFSVAGKEVMGIDDNAMMCEVEMRRGKEKLRMTIRGVDKISRWRDAIARASQGLTPAEQMEGIKNGYSWSWRGTLLSTTRSAMSSRGTVTRGTLTLKSPIVEKSSNFSTDPPPALNAQSISMNQLPIDDSNHPSTVSSPIVPSRKISMAIPSTSVLTEDETTIYRSALSHRENSLPRLRSESLLLYSLCDQSTLNEEDDD</sequence>
<evidence type="ECO:0000256" key="1">
    <source>
        <dbReference type="ARBA" id="ARBA00012513"/>
    </source>
</evidence>
<evidence type="ECO:0000256" key="3">
    <source>
        <dbReference type="ARBA" id="ARBA00022679"/>
    </source>
</evidence>
<dbReference type="Proteomes" id="UP001432322">
    <property type="component" value="Unassembled WGS sequence"/>
</dbReference>
<evidence type="ECO:0000256" key="7">
    <source>
        <dbReference type="ARBA" id="ARBA00047899"/>
    </source>
</evidence>
<name>A0AAV5WVN2_9BILA</name>
<evidence type="ECO:0000256" key="5">
    <source>
        <dbReference type="ARBA" id="ARBA00022777"/>
    </source>
</evidence>
<protein>
    <recommendedName>
        <fullName evidence="1">non-specific serine/threonine protein kinase</fullName>
        <ecNumber evidence="1">2.7.11.1</ecNumber>
    </recommendedName>
</protein>
<proteinExistence type="predicted"/>
<evidence type="ECO:0000313" key="10">
    <source>
        <dbReference type="EMBL" id="GMT33807.1"/>
    </source>
</evidence>
<comment type="catalytic activity">
    <reaction evidence="7">
        <text>L-threonyl-[protein] + ATP = O-phospho-L-threonyl-[protein] + ADP + H(+)</text>
        <dbReference type="Rhea" id="RHEA:46608"/>
        <dbReference type="Rhea" id="RHEA-COMP:11060"/>
        <dbReference type="Rhea" id="RHEA-COMP:11605"/>
        <dbReference type="ChEBI" id="CHEBI:15378"/>
        <dbReference type="ChEBI" id="CHEBI:30013"/>
        <dbReference type="ChEBI" id="CHEBI:30616"/>
        <dbReference type="ChEBI" id="CHEBI:61977"/>
        <dbReference type="ChEBI" id="CHEBI:456216"/>
        <dbReference type="EC" id="2.7.11.1"/>
    </reaction>
</comment>
<dbReference type="PANTHER" id="PTHR44899:SF3">
    <property type="entry name" value="SERINE_THREONINE-PROTEIN KINASE NEK1"/>
    <property type="match status" value="1"/>
</dbReference>
<reference evidence="10" key="1">
    <citation type="submission" date="2023-10" db="EMBL/GenBank/DDBJ databases">
        <title>Genome assembly of Pristionchus species.</title>
        <authorList>
            <person name="Yoshida K."/>
            <person name="Sommer R.J."/>
        </authorList>
    </citation>
    <scope>NUCLEOTIDE SEQUENCE</scope>
    <source>
        <strain evidence="10">RS5133</strain>
    </source>
</reference>
<evidence type="ECO:0000259" key="9">
    <source>
        <dbReference type="Pfam" id="PF24998"/>
    </source>
</evidence>
<keyword evidence="6" id="KW-0067">ATP-binding</keyword>
<dbReference type="Pfam" id="PF24998">
    <property type="entry name" value="DUF7778"/>
    <property type="match status" value="1"/>
</dbReference>
<comment type="catalytic activity">
    <reaction evidence="8">
        <text>L-seryl-[protein] + ATP = O-phospho-L-seryl-[protein] + ADP + H(+)</text>
        <dbReference type="Rhea" id="RHEA:17989"/>
        <dbReference type="Rhea" id="RHEA-COMP:9863"/>
        <dbReference type="Rhea" id="RHEA-COMP:11604"/>
        <dbReference type="ChEBI" id="CHEBI:15378"/>
        <dbReference type="ChEBI" id="CHEBI:29999"/>
        <dbReference type="ChEBI" id="CHEBI:30616"/>
        <dbReference type="ChEBI" id="CHEBI:83421"/>
        <dbReference type="ChEBI" id="CHEBI:456216"/>
        <dbReference type="EC" id="2.7.11.1"/>
    </reaction>
</comment>
<dbReference type="EMBL" id="BTSY01000006">
    <property type="protein sequence ID" value="GMT33807.1"/>
    <property type="molecule type" value="Genomic_DNA"/>
</dbReference>
<evidence type="ECO:0000256" key="4">
    <source>
        <dbReference type="ARBA" id="ARBA00022741"/>
    </source>
</evidence>
<dbReference type="InterPro" id="IPR051131">
    <property type="entry name" value="NEK_Ser/Thr_kinase_NIMA"/>
</dbReference>
<dbReference type="GO" id="GO:0005524">
    <property type="term" value="F:ATP binding"/>
    <property type="evidence" value="ECO:0007669"/>
    <property type="project" value="UniProtKB-KW"/>
</dbReference>
<dbReference type="InterPro" id="IPR056680">
    <property type="entry name" value="DUF7778"/>
</dbReference>
<evidence type="ECO:0000256" key="6">
    <source>
        <dbReference type="ARBA" id="ARBA00022840"/>
    </source>
</evidence>
<dbReference type="PANTHER" id="PTHR44899">
    <property type="entry name" value="CAMK FAMILY PROTEIN KINASE"/>
    <property type="match status" value="1"/>
</dbReference>
<keyword evidence="2" id="KW-0723">Serine/threonine-protein kinase</keyword>
<accession>A0AAV5WVN2</accession>
<dbReference type="EC" id="2.7.11.1" evidence="1"/>
<evidence type="ECO:0000313" key="11">
    <source>
        <dbReference type="Proteomes" id="UP001432322"/>
    </source>
</evidence>
<keyword evidence="3" id="KW-0808">Transferase</keyword>
<keyword evidence="4" id="KW-0547">Nucleotide-binding</keyword>
<dbReference type="GO" id="GO:0004674">
    <property type="term" value="F:protein serine/threonine kinase activity"/>
    <property type="evidence" value="ECO:0007669"/>
    <property type="project" value="UniProtKB-KW"/>
</dbReference>
<feature type="domain" description="DUF7778" evidence="9">
    <location>
        <begin position="12"/>
        <end position="132"/>
    </location>
</feature>
<dbReference type="AlphaFoldDB" id="A0AAV5WVN2"/>
<comment type="caution">
    <text evidence="10">The sequence shown here is derived from an EMBL/GenBank/DDBJ whole genome shotgun (WGS) entry which is preliminary data.</text>
</comment>
<gene>
    <name evidence="10" type="ORF">PFISCL1PPCAC_25104</name>
</gene>
<organism evidence="10 11">
    <name type="scientific">Pristionchus fissidentatus</name>
    <dbReference type="NCBI Taxonomy" id="1538716"/>
    <lineage>
        <taxon>Eukaryota</taxon>
        <taxon>Metazoa</taxon>
        <taxon>Ecdysozoa</taxon>
        <taxon>Nematoda</taxon>
        <taxon>Chromadorea</taxon>
        <taxon>Rhabditida</taxon>
        <taxon>Rhabditina</taxon>
        <taxon>Diplogasteromorpha</taxon>
        <taxon>Diplogasteroidea</taxon>
        <taxon>Neodiplogasteridae</taxon>
        <taxon>Pristionchus</taxon>
    </lineage>
</organism>
<feature type="non-terminal residue" evidence="10">
    <location>
        <position position="1"/>
    </location>
</feature>
<keyword evidence="11" id="KW-1185">Reference proteome</keyword>
<evidence type="ECO:0000256" key="8">
    <source>
        <dbReference type="ARBA" id="ARBA00048679"/>
    </source>
</evidence>
<keyword evidence="5" id="KW-0418">Kinase</keyword>